<dbReference type="InterPro" id="IPR036213">
    <property type="entry name" value="Calpain_III_sf"/>
</dbReference>
<dbReference type="GO" id="GO:0006508">
    <property type="term" value="P:proteolysis"/>
    <property type="evidence" value="ECO:0007669"/>
    <property type="project" value="UniProtKB-KW"/>
</dbReference>
<dbReference type="Pfam" id="PF01067">
    <property type="entry name" value="Calpain_III"/>
    <property type="match status" value="1"/>
</dbReference>
<evidence type="ECO:0000259" key="10">
    <source>
        <dbReference type="PROSITE" id="PS50222"/>
    </source>
</evidence>
<evidence type="ECO:0000256" key="3">
    <source>
        <dbReference type="ARBA" id="ARBA00022490"/>
    </source>
</evidence>
<evidence type="ECO:0000313" key="11">
    <source>
        <dbReference type="EMBL" id="JAR87410.1"/>
    </source>
</evidence>
<organism evidence="11">
    <name type="scientific">Alectorobius mimon</name>
    <dbReference type="NCBI Taxonomy" id="360319"/>
    <lineage>
        <taxon>Eukaryota</taxon>
        <taxon>Metazoa</taxon>
        <taxon>Ecdysozoa</taxon>
        <taxon>Arthropoda</taxon>
        <taxon>Chelicerata</taxon>
        <taxon>Arachnida</taxon>
        <taxon>Acari</taxon>
        <taxon>Parasitiformes</taxon>
        <taxon>Ixodida</taxon>
        <taxon>Ixodoidea</taxon>
        <taxon>Argasidae</taxon>
        <taxon>Ornithodorinae</taxon>
        <taxon>Alectorobius</taxon>
    </lineage>
</organism>
<evidence type="ECO:0000256" key="2">
    <source>
        <dbReference type="ARBA" id="ARBA00004496"/>
    </source>
</evidence>
<dbReference type="GO" id="GO:0005509">
    <property type="term" value="F:calcium ion binding"/>
    <property type="evidence" value="ECO:0007669"/>
    <property type="project" value="InterPro"/>
</dbReference>
<evidence type="ECO:0000256" key="8">
    <source>
        <dbReference type="ARBA" id="ARBA00022837"/>
    </source>
</evidence>
<keyword evidence="4" id="KW-0645">Protease</keyword>
<dbReference type="SUPFAM" id="SSF47473">
    <property type="entry name" value="EF-hand"/>
    <property type="match status" value="1"/>
</dbReference>
<comment type="subcellular location">
    <subcellularLocation>
        <location evidence="2">Cytoplasm</location>
    </subcellularLocation>
    <subcellularLocation>
        <location evidence="1">Endomembrane system</location>
    </subcellularLocation>
</comment>
<sequence>MTTAQASDGFLNIREVTKRTRLAPGTYCVIPFSANTADRGQFLLRLLTAKENTAYSHDNTDPTPATPASVTLALEGSEWKQAKELFVATAGEGATVDAFQIKSMLSKLQGDVIGEDLSLDTCRRLLALHDHDHTGSIDILEFHSLWATLHTWKKSFLKHCEKSGGGLKTTDLRSAMQSTGCAVNSTVLNAVATSYANENGCISFQDFVQTLAKVQTMTEIFKTKTTADAITITLDEWLKSAFVC</sequence>
<keyword evidence="9" id="KW-0472">Membrane</keyword>
<evidence type="ECO:0000256" key="4">
    <source>
        <dbReference type="ARBA" id="ARBA00022670"/>
    </source>
</evidence>
<evidence type="ECO:0000256" key="6">
    <source>
        <dbReference type="ARBA" id="ARBA00022737"/>
    </source>
</evidence>
<dbReference type="InterPro" id="IPR018247">
    <property type="entry name" value="EF_Hand_1_Ca_BS"/>
</dbReference>
<proteinExistence type="predicted"/>
<keyword evidence="5" id="KW-0479">Metal-binding</keyword>
<feature type="domain" description="EF-hand" evidence="10">
    <location>
        <begin position="117"/>
        <end position="152"/>
    </location>
</feature>
<name>A0A147B9F2_9ACAR</name>
<dbReference type="InterPro" id="IPR002048">
    <property type="entry name" value="EF_hand_dom"/>
</dbReference>
<dbReference type="GO" id="GO:0008233">
    <property type="term" value="F:peptidase activity"/>
    <property type="evidence" value="ECO:0007669"/>
    <property type="project" value="UniProtKB-KW"/>
</dbReference>
<dbReference type="GO" id="GO:0012505">
    <property type="term" value="C:endomembrane system"/>
    <property type="evidence" value="ECO:0007669"/>
    <property type="project" value="UniProtKB-SubCell"/>
</dbReference>
<evidence type="ECO:0000256" key="5">
    <source>
        <dbReference type="ARBA" id="ARBA00022723"/>
    </source>
</evidence>
<keyword evidence="3" id="KW-0963">Cytoplasm</keyword>
<keyword evidence="8" id="KW-0106">Calcium</keyword>
<dbReference type="InterPro" id="IPR022682">
    <property type="entry name" value="Calpain_domain_III"/>
</dbReference>
<dbReference type="GO" id="GO:0005737">
    <property type="term" value="C:cytoplasm"/>
    <property type="evidence" value="ECO:0007669"/>
    <property type="project" value="UniProtKB-SubCell"/>
</dbReference>
<dbReference type="PANTHER" id="PTHR46735">
    <property type="entry name" value="CALPAIN, SMALL SUBUNIT 1 A-RELATED"/>
    <property type="match status" value="1"/>
</dbReference>
<dbReference type="PROSITE" id="PS00018">
    <property type="entry name" value="EF_HAND_1"/>
    <property type="match status" value="1"/>
</dbReference>
<dbReference type="Gene3D" id="2.60.120.380">
    <property type="match status" value="1"/>
</dbReference>
<evidence type="ECO:0000256" key="1">
    <source>
        <dbReference type="ARBA" id="ARBA00004308"/>
    </source>
</evidence>
<dbReference type="InterPro" id="IPR011992">
    <property type="entry name" value="EF-hand-dom_pair"/>
</dbReference>
<keyword evidence="6" id="KW-0677">Repeat</keyword>
<evidence type="ECO:0000256" key="9">
    <source>
        <dbReference type="ARBA" id="ARBA00023136"/>
    </source>
</evidence>
<accession>A0A147B9F2</accession>
<dbReference type="EMBL" id="GEIB01000477">
    <property type="protein sequence ID" value="JAR87410.1"/>
    <property type="molecule type" value="Transcribed_RNA"/>
</dbReference>
<dbReference type="PANTHER" id="PTHR46735:SF3">
    <property type="entry name" value="CALPAIN SMALL SUBUNIT 1-RELATED"/>
    <property type="match status" value="1"/>
</dbReference>
<evidence type="ECO:0000256" key="7">
    <source>
        <dbReference type="ARBA" id="ARBA00022801"/>
    </source>
</evidence>
<dbReference type="AlphaFoldDB" id="A0A147B9F2"/>
<dbReference type="Gene3D" id="1.10.238.10">
    <property type="entry name" value="EF-hand"/>
    <property type="match status" value="1"/>
</dbReference>
<protein>
    <submittedName>
        <fullName evidence="11">Calcium dependent cysteine</fullName>
    </submittedName>
</protein>
<dbReference type="SUPFAM" id="SSF49758">
    <property type="entry name" value="Calpain large subunit, middle domain (domain III)"/>
    <property type="match status" value="1"/>
</dbReference>
<keyword evidence="7" id="KW-0378">Hydrolase</keyword>
<reference evidence="11" key="1">
    <citation type="submission" date="2016-03" db="EMBL/GenBank/DDBJ databases">
        <title>Gut transcriptome analysis on engorged females of Ornithodoros mimon (Acari: Argasidae) and phylogenetic inferences of soft ticks.</title>
        <authorList>
            <person name="Landulfo G.A."/>
            <person name="Giovanni D."/>
            <person name="Carvalho E."/>
            <person name="Junqueira-de-Azevedo I."/>
            <person name="Patane J."/>
            <person name="Mendoca R."/>
            <person name="Barros-Battesti D."/>
        </authorList>
    </citation>
    <scope>NUCLEOTIDE SEQUENCE</scope>
    <source>
        <strain evidence="11">Females</strain>
        <tissue evidence="11">Gut</tissue>
    </source>
</reference>
<dbReference type="PROSITE" id="PS50222">
    <property type="entry name" value="EF_HAND_2"/>
    <property type="match status" value="1"/>
</dbReference>